<dbReference type="PANTHER" id="PTHR31199">
    <property type="entry name" value="ARPIN"/>
    <property type="match status" value="1"/>
</dbReference>
<evidence type="ECO:0000313" key="5">
    <source>
        <dbReference type="Proteomes" id="UP000472263"/>
    </source>
</evidence>
<reference evidence="4" key="2">
    <citation type="submission" date="2025-08" db="UniProtKB">
        <authorList>
            <consortium name="Ensembl"/>
        </authorList>
    </citation>
    <scope>IDENTIFICATION</scope>
</reference>
<keyword evidence="5" id="KW-1185">Reference proteome</keyword>
<evidence type="ECO:0000256" key="1">
    <source>
        <dbReference type="ARBA" id="ARBA00008453"/>
    </source>
</evidence>
<comment type="similarity">
    <text evidence="1">Belongs to the Arpin family.</text>
</comment>
<dbReference type="FunCoup" id="A0A667ZNB7">
    <property type="interactions" value="591"/>
</dbReference>
<evidence type="ECO:0000256" key="2">
    <source>
        <dbReference type="ARBA" id="ARBA00019314"/>
    </source>
</evidence>
<organism evidence="4 5">
    <name type="scientific">Myripristis murdjan</name>
    <name type="common">pinecone soldierfish</name>
    <dbReference type="NCBI Taxonomy" id="586833"/>
    <lineage>
        <taxon>Eukaryota</taxon>
        <taxon>Metazoa</taxon>
        <taxon>Chordata</taxon>
        <taxon>Craniata</taxon>
        <taxon>Vertebrata</taxon>
        <taxon>Euteleostomi</taxon>
        <taxon>Actinopterygii</taxon>
        <taxon>Neopterygii</taxon>
        <taxon>Teleostei</taxon>
        <taxon>Neoteleostei</taxon>
        <taxon>Acanthomorphata</taxon>
        <taxon>Holocentriformes</taxon>
        <taxon>Holocentridae</taxon>
        <taxon>Myripristis</taxon>
    </lineage>
</organism>
<dbReference type="PANTHER" id="PTHR31199:SF1">
    <property type="entry name" value="ARPIN"/>
    <property type="match status" value="1"/>
</dbReference>
<dbReference type="AlphaFoldDB" id="A0A667ZNB7"/>
<dbReference type="GO" id="GO:0033058">
    <property type="term" value="P:directional locomotion"/>
    <property type="evidence" value="ECO:0007669"/>
    <property type="project" value="Ensembl"/>
</dbReference>
<protein>
    <recommendedName>
        <fullName evidence="2">Arpin</fullName>
    </recommendedName>
</protein>
<feature type="region of interest" description="Disordered" evidence="3">
    <location>
        <begin position="203"/>
        <end position="226"/>
    </location>
</feature>
<dbReference type="Proteomes" id="UP000472263">
    <property type="component" value="Chromosome 6"/>
</dbReference>
<feature type="compositionally biased region" description="Low complexity" evidence="3">
    <location>
        <begin position="203"/>
        <end position="213"/>
    </location>
</feature>
<dbReference type="RefSeq" id="XP_029908621.1">
    <property type="nucleotide sequence ID" value="XM_030052761.1"/>
</dbReference>
<sequence length="226" mass="25300">MSRIYHNESLQNKPVHSEQVEQVWAPSAYDSGPGVLLEGRLLDVSRHAITDVHNHKSRFYVLYIKPGRIHQRRFDASGKEVEPNFSDTRKVNTGYLMSSFKVEAKGETDRLSEEQLAQMVNKAELLKMTDRHRPSGAFAFWYPESEMDKTELEMGQDVRLKTRGNSPFIFSLAKVDGGTVTKCNFAGDEKAGASWTDKIMANKAAAASDPKAGAEGEGAEEDEWDD</sequence>
<accession>A0A667ZNB7</accession>
<dbReference type="Ensembl" id="ENSMMDT00005038014.1">
    <property type="protein sequence ID" value="ENSMMDP00005037219.1"/>
    <property type="gene ID" value="ENSMMDG00005017377.1"/>
</dbReference>
<dbReference type="GeneTree" id="ENSGT00530000064251"/>
<gene>
    <name evidence="4" type="primary">ARPIN</name>
    <name evidence="4" type="synonym">arpin</name>
</gene>
<dbReference type="GO" id="GO:0051126">
    <property type="term" value="P:negative regulation of actin nucleation"/>
    <property type="evidence" value="ECO:0007669"/>
    <property type="project" value="InterPro"/>
</dbReference>
<proteinExistence type="inferred from homology"/>
<dbReference type="OrthoDB" id="5953051at2759"/>
<dbReference type="GeneID" id="115360114"/>
<evidence type="ECO:0000313" key="4">
    <source>
        <dbReference type="Ensembl" id="ENSMMDP00005037219.1"/>
    </source>
</evidence>
<dbReference type="Pfam" id="PF10574">
    <property type="entry name" value="UPF0552"/>
    <property type="match status" value="1"/>
</dbReference>
<name>A0A667ZNB7_9TELE</name>
<reference evidence="4" key="3">
    <citation type="submission" date="2025-09" db="UniProtKB">
        <authorList>
            <consortium name="Ensembl"/>
        </authorList>
    </citation>
    <scope>IDENTIFICATION</scope>
</reference>
<dbReference type="CTD" id="348110"/>
<feature type="compositionally biased region" description="Acidic residues" evidence="3">
    <location>
        <begin position="217"/>
        <end position="226"/>
    </location>
</feature>
<dbReference type="InterPro" id="IPR018889">
    <property type="entry name" value="Arpin"/>
</dbReference>
<reference evidence="4" key="1">
    <citation type="submission" date="2019-06" db="EMBL/GenBank/DDBJ databases">
        <authorList>
            <consortium name="Wellcome Sanger Institute Data Sharing"/>
        </authorList>
    </citation>
    <scope>NUCLEOTIDE SEQUENCE [LARGE SCALE GENOMIC DNA]</scope>
</reference>
<dbReference type="GO" id="GO:0030336">
    <property type="term" value="P:negative regulation of cell migration"/>
    <property type="evidence" value="ECO:0007669"/>
    <property type="project" value="Ensembl"/>
</dbReference>
<dbReference type="InParanoid" id="A0A667ZNB7"/>
<evidence type="ECO:0000256" key="3">
    <source>
        <dbReference type="SAM" id="MobiDB-lite"/>
    </source>
</evidence>